<dbReference type="InterPro" id="IPR018644">
    <property type="entry name" value="DUF2071"/>
</dbReference>
<comment type="caution">
    <text evidence="1">The sequence shown here is derived from an EMBL/GenBank/DDBJ whole genome shotgun (WGS) entry which is preliminary data.</text>
</comment>
<evidence type="ECO:0000313" key="2">
    <source>
        <dbReference type="Proteomes" id="UP001527882"/>
    </source>
</evidence>
<dbReference type="EMBL" id="JAQAGZ010000033">
    <property type="protein sequence ID" value="MCZ8517185.1"/>
    <property type="molecule type" value="Genomic_DNA"/>
</dbReference>
<gene>
    <name evidence="1" type="ORF">O9H85_33525</name>
</gene>
<dbReference type="RefSeq" id="WP_269885717.1">
    <property type="nucleotide sequence ID" value="NZ_JAQAGZ010000033.1"/>
</dbReference>
<keyword evidence="2" id="KW-1185">Reference proteome</keyword>
<dbReference type="SUPFAM" id="SSF160104">
    <property type="entry name" value="Acetoacetate decarboxylase-like"/>
    <property type="match status" value="1"/>
</dbReference>
<organism evidence="1 2">
    <name type="scientific">Paenibacillus gyeongsangnamensis</name>
    <dbReference type="NCBI Taxonomy" id="3388067"/>
    <lineage>
        <taxon>Bacteria</taxon>
        <taxon>Bacillati</taxon>
        <taxon>Bacillota</taxon>
        <taxon>Bacilli</taxon>
        <taxon>Bacillales</taxon>
        <taxon>Paenibacillaceae</taxon>
        <taxon>Paenibacillus</taxon>
    </lineage>
</organism>
<evidence type="ECO:0000313" key="1">
    <source>
        <dbReference type="EMBL" id="MCZ8517185.1"/>
    </source>
</evidence>
<dbReference type="Pfam" id="PF09844">
    <property type="entry name" value="DUF2071"/>
    <property type="match status" value="1"/>
</dbReference>
<dbReference type="PANTHER" id="PTHR39186:SF1">
    <property type="entry name" value="DUF2071 DOMAIN-CONTAINING PROTEIN"/>
    <property type="match status" value="1"/>
</dbReference>
<dbReference type="PANTHER" id="PTHR39186">
    <property type="entry name" value="DUF2071 FAMILY PROTEIN"/>
    <property type="match status" value="1"/>
</dbReference>
<dbReference type="InterPro" id="IPR023375">
    <property type="entry name" value="ADC_dom_sf"/>
</dbReference>
<reference evidence="1 2" key="1">
    <citation type="submission" date="2022-12" db="EMBL/GenBank/DDBJ databases">
        <title>Draft genome sequence of Paenibacillus sp. dW9.</title>
        <authorList>
            <person name="Choi E.-W."/>
            <person name="Kim D.-U."/>
        </authorList>
    </citation>
    <scope>NUCLEOTIDE SEQUENCE [LARGE SCALE GENOMIC DNA]</scope>
    <source>
        <strain evidence="2">dW9</strain>
    </source>
</reference>
<accession>A0ABT4QK01</accession>
<proteinExistence type="predicted"/>
<protein>
    <submittedName>
        <fullName evidence="1">DUF2071 domain-containing protein</fullName>
    </submittedName>
</protein>
<name>A0ABT4QK01_9BACL</name>
<dbReference type="Proteomes" id="UP001527882">
    <property type="component" value="Unassembled WGS sequence"/>
</dbReference>
<sequence length="266" mass="30851">MSDVSDVQKLKKPFSAIPWIMTQSWEHLLFAHWPVAPDSIRKMIPSELEIDTYDGQAWIGIIPFLMSGVRLRALPPIPGMTMFPELNVRTYVKTNQGSGVYFITLDASNPLIVRIARLWYRLPYYDADLTFLQQRESIRFTGRRLPFMTAAETFHGVYEPSSDPFVPREGTLEHWLTERYLFYCSHRNCIYQGEVYHEPWKLQRADIRIYGNTMTQSLHLHLSETPAVTYYARGVQSVVGPIRRFRPFSNTGKEETKILSPLGSRS</sequence>